<evidence type="ECO:0000259" key="2">
    <source>
        <dbReference type="Pfam" id="PF08550"/>
    </source>
</evidence>
<dbReference type="Proteomes" id="UP000016923">
    <property type="component" value="Unassembled WGS sequence"/>
</dbReference>
<dbReference type="VEuPathDB" id="FungiDB:F503_07203"/>
<dbReference type="GO" id="GO:0007039">
    <property type="term" value="P:protein catabolic process in the vacuole"/>
    <property type="evidence" value="ECO:0007669"/>
    <property type="project" value="TreeGrafter"/>
</dbReference>
<dbReference type="HOGENOM" id="CLU_020417_0_0_1"/>
<feature type="compositionally biased region" description="Polar residues" evidence="1">
    <location>
        <begin position="178"/>
        <end position="193"/>
    </location>
</feature>
<protein>
    <submittedName>
        <fullName evidence="3">Protein phosphatase type 1 complex subunit hex2 reg1</fullName>
    </submittedName>
</protein>
<feature type="compositionally biased region" description="Acidic residues" evidence="1">
    <location>
        <begin position="558"/>
        <end position="575"/>
    </location>
</feature>
<dbReference type="GO" id="GO:0042149">
    <property type="term" value="P:cellular response to glucose starvation"/>
    <property type="evidence" value="ECO:0007669"/>
    <property type="project" value="TreeGrafter"/>
</dbReference>
<dbReference type="PANTHER" id="PTHR28051:SF1">
    <property type="entry name" value="PROTEIN MTL1-RELATED"/>
    <property type="match status" value="1"/>
</dbReference>
<dbReference type="OrthoDB" id="5563539at2759"/>
<dbReference type="GO" id="GO:0005773">
    <property type="term" value="C:vacuole"/>
    <property type="evidence" value="ECO:0007669"/>
    <property type="project" value="GOC"/>
</dbReference>
<evidence type="ECO:0000313" key="4">
    <source>
        <dbReference type="Proteomes" id="UP000016923"/>
    </source>
</evidence>
<gene>
    <name evidence="3" type="ORF">F503_07203</name>
</gene>
<feature type="compositionally biased region" description="Low complexity" evidence="1">
    <location>
        <begin position="82"/>
        <end position="97"/>
    </location>
</feature>
<reference evidence="3 4" key="1">
    <citation type="journal article" date="2013" name="BMC Genomics">
        <title>The genome and transcriptome of the pine saprophyte Ophiostoma piceae, and a comparison with the bark beetle-associated pine pathogen Grosmannia clavigera.</title>
        <authorList>
            <person name="Haridas S."/>
            <person name="Wang Y."/>
            <person name="Lim L."/>
            <person name="Massoumi Alamouti S."/>
            <person name="Jackman S."/>
            <person name="Docking R."/>
            <person name="Robertson G."/>
            <person name="Birol I."/>
            <person name="Bohlmann J."/>
            <person name="Breuil C."/>
        </authorList>
    </citation>
    <scope>NUCLEOTIDE SEQUENCE [LARGE SCALE GENOMIC DNA]</scope>
    <source>
        <strain evidence="3 4">UAMH 11346</strain>
    </source>
</reference>
<sequence>MAIVITSDEASRFAPGMRRSQSQPKFSSKQNGFRQSSSASRISDLYQQPLHSHHSQQFHQQSHRESATEAEPEPYQQIPVFSDSSDTSSTASSPRTAATDDARIATNSPSKLLVPSLRLPRNLGRPGYGSSPNGTDDGNDADGAITYAHYDGVSYFNPTKDFDSPPSPRTMGDDTVSPHDNNTLSSTGPSRTNSDFDLFEHAAEDDTAVRTLPSRHVDYLSHNWKEEDIWESWKYIVSRRGDYTNSARLENASWRTWMKSKNKLKTVSPETLNWLKDCDVTWLYGPLQTGHAALVTGQTTDSVELTKSNSFLASNKKTILKKRSMSEIMLQRSLSASSLLKQAAAAVQAQQKDHRNRKASRPRLERAATDYVTFPFSSHRFHSTGLPSMLPSNSSSGVESPSVERKHIHFNEQVEQCIAVDVKGDEDDEDEEVTVAARYNYDSDSDDGAIMMKRTTSKHRMPTKRRHSYMSHMDSKTIAMLPSTTLKYREDAPDSPSSGSAMKHSYRSPTVLSPSSSQETLRPSKMSGKLFIGADDDDDDEDGIEVEGIEEVIQQAAVDDDDSNSDSENDSDSDDGFGMSMGSARQRTGGLVASASTSRLGGMGSMASNAPSMSSGGGLGGLKRTTSTNSLAAEPSGMRRTASGMFMPKDQGEPARGRDVNNGDEDEENRNGGLVGRVIDTVNTARDIIYVIWNVGWRK</sequence>
<name>S3C9A2_OPHP1</name>
<feature type="region of interest" description="Disordered" evidence="1">
    <location>
        <begin position="488"/>
        <end position="523"/>
    </location>
</feature>
<organism evidence="3 4">
    <name type="scientific">Ophiostoma piceae (strain UAMH 11346)</name>
    <name type="common">Sap stain fungus</name>
    <dbReference type="NCBI Taxonomy" id="1262450"/>
    <lineage>
        <taxon>Eukaryota</taxon>
        <taxon>Fungi</taxon>
        <taxon>Dikarya</taxon>
        <taxon>Ascomycota</taxon>
        <taxon>Pezizomycotina</taxon>
        <taxon>Sordariomycetes</taxon>
        <taxon>Sordariomycetidae</taxon>
        <taxon>Ophiostomatales</taxon>
        <taxon>Ophiostomataceae</taxon>
        <taxon>Ophiostoma</taxon>
    </lineage>
</organism>
<feature type="compositionally biased region" description="Basic and acidic residues" evidence="1">
    <location>
        <begin position="650"/>
        <end position="661"/>
    </location>
</feature>
<dbReference type="AlphaFoldDB" id="S3C9A2"/>
<dbReference type="STRING" id="1262450.S3C9A2"/>
<feature type="domain" description="Nitrogen regulatory protein areA GATA-like" evidence="2">
    <location>
        <begin position="232"/>
        <end position="259"/>
    </location>
</feature>
<dbReference type="PANTHER" id="PTHR28051">
    <property type="entry name" value="PROTEIN MTL1-RELATED"/>
    <property type="match status" value="1"/>
</dbReference>
<dbReference type="eggNOG" id="ENOG502QSII">
    <property type="taxonomic scope" value="Eukaryota"/>
</dbReference>
<dbReference type="Pfam" id="PF08550">
    <property type="entry name" value="GATA_AreA"/>
    <property type="match status" value="1"/>
</dbReference>
<dbReference type="InterPro" id="IPR013860">
    <property type="entry name" value="AreA_GATA"/>
</dbReference>
<feature type="compositionally biased region" description="Polar residues" evidence="1">
    <location>
        <begin position="507"/>
        <end position="521"/>
    </location>
</feature>
<feature type="region of interest" description="Disordered" evidence="1">
    <location>
        <begin position="1"/>
        <end position="193"/>
    </location>
</feature>
<dbReference type="InterPro" id="IPR052292">
    <property type="entry name" value="Glucose_repression_reg"/>
</dbReference>
<feature type="region of interest" description="Disordered" evidence="1">
    <location>
        <begin position="555"/>
        <end position="672"/>
    </location>
</feature>
<feature type="compositionally biased region" description="Low complexity" evidence="1">
    <location>
        <begin position="133"/>
        <end position="144"/>
    </location>
</feature>
<feature type="compositionally biased region" description="Polar residues" evidence="1">
    <location>
        <begin position="19"/>
        <end position="41"/>
    </location>
</feature>
<dbReference type="OMA" id="KHIHFKE"/>
<dbReference type="EMBL" id="KE148147">
    <property type="protein sequence ID" value="EPE09427.1"/>
    <property type="molecule type" value="Genomic_DNA"/>
</dbReference>
<accession>S3C9A2</accession>
<keyword evidence="4" id="KW-1185">Reference proteome</keyword>
<proteinExistence type="predicted"/>
<evidence type="ECO:0000313" key="3">
    <source>
        <dbReference type="EMBL" id="EPE09427.1"/>
    </source>
</evidence>
<evidence type="ECO:0000256" key="1">
    <source>
        <dbReference type="SAM" id="MobiDB-lite"/>
    </source>
</evidence>